<dbReference type="EMBL" id="CAADRM010000054">
    <property type="protein sequence ID" value="VFU12755.1"/>
    <property type="molecule type" value="Genomic_DNA"/>
</dbReference>
<dbReference type="PANTHER" id="PTHR34203">
    <property type="entry name" value="METHYLTRANSFERASE, FKBM FAMILY PROTEIN"/>
    <property type="match status" value="1"/>
</dbReference>
<feature type="domain" description="Methyltransferase FkbM" evidence="1">
    <location>
        <begin position="84"/>
        <end position="224"/>
    </location>
</feature>
<organism evidence="2">
    <name type="scientific">anaerobic digester metagenome</name>
    <dbReference type="NCBI Taxonomy" id="1263854"/>
    <lineage>
        <taxon>unclassified sequences</taxon>
        <taxon>metagenomes</taxon>
        <taxon>ecological metagenomes</taxon>
    </lineage>
</organism>
<dbReference type="Gene3D" id="3.40.50.150">
    <property type="entry name" value="Vaccinia Virus protein VP39"/>
    <property type="match status" value="1"/>
</dbReference>
<dbReference type="InterPro" id="IPR006342">
    <property type="entry name" value="FkbM_mtfrase"/>
</dbReference>
<accession>A0A485LYV5</accession>
<dbReference type="NCBIfam" id="TIGR01444">
    <property type="entry name" value="fkbM_fam"/>
    <property type="match status" value="1"/>
</dbReference>
<evidence type="ECO:0000259" key="1">
    <source>
        <dbReference type="Pfam" id="PF05050"/>
    </source>
</evidence>
<reference evidence="2" key="1">
    <citation type="submission" date="2019-03" db="EMBL/GenBank/DDBJ databases">
        <authorList>
            <person name="Hao L."/>
        </authorList>
    </citation>
    <scope>NUCLEOTIDE SEQUENCE</scope>
</reference>
<dbReference type="InterPro" id="IPR029063">
    <property type="entry name" value="SAM-dependent_MTases_sf"/>
</dbReference>
<dbReference type="Pfam" id="PF05050">
    <property type="entry name" value="Methyltransf_21"/>
    <property type="match status" value="1"/>
</dbReference>
<protein>
    <recommendedName>
        <fullName evidence="1">Methyltransferase FkbM domain-containing protein</fullName>
    </recommendedName>
</protein>
<dbReference type="InterPro" id="IPR052514">
    <property type="entry name" value="SAM-dependent_MTase"/>
</dbReference>
<dbReference type="AlphaFoldDB" id="A0A485LYV5"/>
<dbReference type="PANTHER" id="PTHR34203:SF15">
    <property type="entry name" value="SLL1173 PROTEIN"/>
    <property type="match status" value="1"/>
</dbReference>
<sequence>MKMKLKMFVRTMIGSLICSVTKMLLGPHVFALLVKSDNGIFAVDPEDYETYGVSRRLRKAGEWGTAEIERLKPHITQDSRVLVVGAHIGTLAIPLAKLSRKVVAIEANPRTYGLLVQNIALNSVTNCTAINVAASDKNEEIKFLLSRANSGGSKRVPMKKEYMYYYDNPEEISVRAVSLDEYLEEKDFDIVVMDIEGSEYFALKGMQEILTKCRLIMIEFLPHHLKNVSCVTVGQFLSVVAPHFSKMTIPSRDKTVGSSEFLDSLTELYEDEEGDEGIVFEKI</sequence>
<evidence type="ECO:0000313" key="2">
    <source>
        <dbReference type="EMBL" id="VFU12755.1"/>
    </source>
</evidence>
<dbReference type="SUPFAM" id="SSF53335">
    <property type="entry name" value="S-adenosyl-L-methionine-dependent methyltransferases"/>
    <property type="match status" value="1"/>
</dbReference>
<proteinExistence type="predicted"/>
<name>A0A485LYV5_9ZZZZ</name>
<gene>
    <name evidence="2" type="ORF">SCFA_1470002</name>
</gene>